<feature type="region of interest" description="Disordered" evidence="1">
    <location>
        <begin position="1"/>
        <end position="42"/>
    </location>
</feature>
<reference evidence="2 3" key="1">
    <citation type="submission" date="2015-07" db="EMBL/GenBank/DDBJ databases">
        <title>High-quality genome of monoxenous trypanosomatid Leptomonas pyrrhocoris.</title>
        <authorList>
            <person name="Flegontov P."/>
            <person name="Butenko A."/>
            <person name="Firsov S."/>
            <person name="Vlcek C."/>
            <person name="Logacheva M.D."/>
            <person name="Field M."/>
            <person name="Filatov D."/>
            <person name="Flegontova O."/>
            <person name="Gerasimov E."/>
            <person name="Jackson A.P."/>
            <person name="Kelly S."/>
            <person name="Opperdoes F."/>
            <person name="O'Reilly A."/>
            <person name="Votypka J."/>
            <person name="Yurchenko V."/>
            <person name="Lukes J."/>
        </authorList>
    </citation>
    <scope>NUCLEOTIDE SEQUENCE [LARGE SCALE GENOMIC DNA]</scope>
    <source>
        <strain evidence="2">H10</strain>
    </source>
</reference>
<protein>
    <submittedName>
        <fullName evidence="2">Uncharacterized protein</fullName>
    </submittedName>
</protein>
<dbReference type="VEuPathDB" id="TriTrypDB:LpyrH10_07_1390"/>
<dbReference type="OrthoDB" id="10400642at2759"/>
<dbReference type="EMBL" id="LGTL01000007">
    <property type="protein sequence ID" value="KPA80936.1"/>
    <property type="molecule type" value="Genomic_DNA"/>
</dbReference>
<organism evidence="2 3">
    <name type="scientific">Leptomonas pyrrhocoris</name>
    <name type="common">Firebug parasite</name>
    <dbReference type="NCBI Taxonomy" id="157538"/>
    <lineage>
        <taxon>Eukaryota</taxon>
        <taxon>Discoba</taxon>
        <taxon>Euglenozoa</taxon>
        <taxon>Kinetoplastea</taxon>
        <taxon>Metakinetoplastina</taxon>
        <taxon>Trypanosomatida</taxon>
        <taxon>Trypanosomatidae</taxon>
        <taxon>Leishmaniinae</taxon>
        <taxon>Leptomonas</taxon>
    </lineage>
</organism>
<sequence length="337" mass="37272">MYSEDASTVSSRSGDSEELQHVAAEQTGAAKAMGESASSDEAPIVVESDDSYDEDADNVFHGAVQASTVPVACLERCAIFFDGARFDPRSQIGDDNERVVECSMAVVEYPFCRPTCEAPKTLIHTPALSVKKITKIQRAVTVQRWGQLIAAQHGIPCTAEGASTGYEELQRTVRTYDEVIQRYYHMVKDGSSKNNGSDGTATKGTSEMSVALSEADLYRTLPDMVWNTVVAAVNACRAERAHVEVAFLTTKKRYEEVCKCLLWLQTHAEVSFPPYQVFTVEEVLGEDWDALVTRERENCSCGYHNYLMTNNYGNRRHCCEGTVTAMLKVMQAAVRNL</sequence>
<dbReference type="GeneID" id="26904623"/>
<name>A0A0M9G2Q3_LEPPY</name>
<gene>
    <name evidence="2" type="ORF">ABB37_04332</name>
</gene>
<feature type="compositionally biased region" description="Polar residues" evidence="1">
    <location>
        <begin position="1"/>
        <end position="13"/>
    </location>
</feature>
<dbReference type="OMA" id="CESEEMK"/>
<proteinExistence type="predicted"/>
<dbReference type="AlphaFoldDB" id="A0A0M9G2Q3"/>
<evidence type="ECO:0000313" key="3">
    <source>
        <dbReference type="Proteomes" id="UP000037923"/>
    </source>
</evidence>
<evidence type="ECO:0000256" key="1">
    <source>
        <dbReference type="SAM" id="MobiDB-lite"/>
    </source>
</evidence>
<comment type="caution">
    <text evidence="2">The sequence shown here is derived from an EMBL/GenBank/DDBJ whole genome shotgun (WGS) entry which is preliminary data.</text>
</comment>
<dbReference type="Proteomes" id="UP000037923">
    <property type="component" value="Unassembled WGS sequence"/>
</dbReference>
<evidence type="ECO:0000313" key="2">
    <source>
        <dbReference type="EMBL" id="KPA80936.1"/>
    </source>
</evidence>
<keyword evidence="3" id="KW-1185">Reference proteome</keyword>
<accession>A0A0M9G2Q3</accession>
<dbReference type="RefSeq" id="XP_015659375.1">
    <property type="nucleotide sequence ID" value="XM_015801974.1"/>
</dbReference>